<dbReference type="Pfam" id="PF02579">
    <property type="entry name" value="Nitro_FeMo-Co"/>
    <property type="match status" value="1"/>
</dbReference>
<dbReference type="Proteomes" id="UP000723714">
    <property type="component" value="Unassembled WGS sequence"/>
</dbReference>
<dbReference type="InterPro" id="IPR003731">
    <property type="entry name" value="Di-Nase_FeMo-co_biosynth"/>
</dbReference>
<dbReference type="RefSeq" id="WP_216243763.1">
    <property type="nucleotide sequence ID" value="NZ_JABACJ020000017.1"/>
</dbReference>
<keyword evidence="3" id="KW-1185">Reference proteome</keyword>
<evidence type="ECO:0000313" key="3">
    <source>
        <dbReference type="Proteomes" id="UP000723714"/>
    </source>
</evidence>
<dbReference type="InterPro" id="IPR033913">
    <property type="entry name" value="MTH1175_dom"/>
</dbReference>
<accession>A0ABS6D774</accession>
<dbReference type="PANTHER" id="PTHR42983:SF1">
    <property type="entry name" value="IRON-MOLYBDENUM PROTEIN"/>
    <property type="match status" value="1"/>
</dbReference>
<reference evidence="2 3" key="1">
    <citation type="submission" date="2021-06" db="EMBL/GenBank/DDBJ databases">
        <title>Faecalicatena sp. nov. isolated from porcine feces.</title>
        <authorList>
            <person name="Oh B.S."/>
            <person name="Lee J.H."/>
        </authorList>
    </citation>
    <scope>NUCLEOTIDE SEQUENCE [LARGE SCALE GENOMIC DNA]</scope>
    <source>
        <strain evidence="2 3">AGMB00832</strain>
    </source>
</reference>
<evidence type="ECO:0000313" key="2">
    <source>
        <dbReference type="EMBL" id="MBU3877313.1"/>
    </source>
</evidence>
<dbReference type="EMBL" id="JABACJ020000017">
    <property type="protein sequence ID" value="MBU3877313.1"/>
    <property type="molecule type" value="Genomic_DNA"/>
</dbReference>
<evidence type="ECO:0000259" key="1">
    <source>
        <dbReference type="Pfam" id="PF02579"/>
    </source>
</evidence>
<dbReference type="Pfam" id="PF02001">
    <property type="entry name" value="DUF134"/>
    <property type="match status" value="1"/>
</dbReference>
<name>A0ABS6D774_9FIRM</name>
<protein>
    <submittedName>
        <fullName evidence="2">DUF134 domain-containing protein</fullName>
    </submittedName>
</protein>
<dbReference type="PANTHER" id="PTHR42983">
    <property type="entry name" value="DINITROGENASE IRON-MOLYBDENUM COFACTOR PROTEIN-RELATED"/>
    <property type="match status" value="1"/>
</dbReference>
<dbReference type="InterPro" id="IPR002852">
    <property type="entry name" value="UPF0251"/>
</dbReference>
<organism evidence="2 3">
    <name type="scientific">Faecalicatena faecalis</name>
    <dbReference type="NCBI Taxonomy" id="2726362"/>
    <lineage>
        <taxon>Bacteria</taxon>
        <taxon>Bacillati</taxon>
        <taxon>Bacillota</taxon>
        <taxon>Clostridia</taxon>
        <taxon>Lachnospirales</taxon>
        <taxon>Lachnospiraceae</taxon>
        <taxon>Faecalicatena</taxon>
    </lineage>
</organism>
<comment type="caution">
    <text evidence="2">The sequence shown here is derived from an EMBL/GenBank/DDBJ whole genome shotgun (WGS) entry which is preliminary data.</text>
</comment>
<proteinExistence type="predicted"/>
<feature type="domain" description="Dinitrogenase iron-molybdenum cofactor biosynthesis" evidence="1">
    <location>
        <begin position="131"/>
        <end position="218"/>
    </location>
</feature>
<dbReference type="CDD" id="cd00851">
    <property type="entry name" value="MTH1175"/>
    <property type="match status" value="1"/>
</dbReference>
<gene>
    <name evidence="2" type="ORF">HGO97_016020</name>
</gene>
<sequence length="253" mass="27558">MPRCRKRIVCKEPDVKVFIPQQNDNSEMLIMTVDEYESIRLIDLEGFSQEECANKLGVARTTAQLIYNNAREKIAKALVMGKGLQIEGGNYVLCDGSPHCKKCHLTKSYLNQRQLQEKENGIMRIAVTYDNEEVFQHFGRTENFKVYEIENNQVISSEVISSNGQGHGALAGVLATNQIDVLICGGIGGGAQMALAEAGIELCAGATGNVDKAVSSYLAGTLVNTGSNCNHHHHEDRHTCGDHGCGNHGCGKH</sequence>